<dbReference type="InterPro" id="IPR001911">
    <property type="entry name" value="Ribosomal_bS21"/>
</dbReference>
<dbReference type="GO" id="GO:0005840">
    <property type="term" value="C:ribosome"/>
    <property type="evidence" value="ECO:0007669"/>
    <property type="project" value="UniProtKB-KW"/>
</dbReference>
<evidence type="ECO:0000256" key="6">
    <source>
        <dbReference type="RuleBase" id="RU000667"/>
    </source>
</evidence>
<dbReference type="EMBL" id="DSID01000404">
    <property type="protein sequence ID" value="HEX70659.1"/>
    <property type="molecule type" value="Genomic_DNA"/>
</dbReference>
<reference evidence="8" key="1">
    <citation type="journal article" date="2020" name="mSystems">
        <title>Genome- and Community-Level Interaction Insights into Carbon Utilization and Element Cycling Functions of Hydrothermarchaeota in Hydrothermal Sediment.</title>
        <authorList>
            <person name="Zhou Z."/>
            <person name="Liu Y."/>
            <person name="Xu W."/>
            <person name="Pan J."/>
            <person name="Luo Z.H."/>
            <person name="Li M."/>
        </authorList>
    </citation>
    <scope>NUCLEOTIDE SEQUENCE [LARGE SCALE GENOMIC DNA]</scope>
    <source>
        <strain evidence="8">SpSt-192</strain>
    </source>
</reference>
<dbReference type="HAMAP" id="MF_00358">
    <property type="entry name" value="Ribosomal_bS21"/>
    <property type="match status" value="1"/>
</dbReference>
<dbReference type="GO" id="GO:0003735">
    <property type="term" value="F:structural constituent of ribosome"/>
    <property type="evidence" value="ECO:0007669"/>
    <property type="project" value="InterPro"/>
</dbReference>
<dbReference type="GO" id="GO:0006412">
    <property type="term" value="P:translation"/>
    <property type="evidence" value="ECO:0007669"/>
    <property type="project" value="UniProtKB-UniRule"/>
</dbReference>
<dbReference type="NCBIfam" id="TIGR00030">
    <property type="entry name" value="S21p"/>
    <property type="match status" value="1"/>
</dbReference>
<evidence type="ECO:0000256" key="4">
    <source>
        <dbReference type="ARBA" id="ARBA00035135"/>
    </source>
</evidence>
<evidence type="ECO:0000313" key="8">
    <source>
        <dbReference type="EMBL" id="HEX70659.1"/>
    </source>
</evidence>
<evidence type="ECO:0000256" key="2">
    <source>
        <dbReference type="ARBA" id="ARBA00022980"/>
    </source>
</evidence>
<keyword evidence="2 5" id="KW-0689">Ribosomal protein</keyword>
<feature type="compositionally biased region" description="Basic residues" evidence="7">
    <location>
        <begin position="52"/>
        <end position="61"/>
    </location>
</feature>
<evidence type="ECO:0000256" key="3">
    <source>
        <dbReference type="ARBA" id="ARBA00023274"/>
    </source>
</evidence>
<dbReference type="InterPro" id="IPR038380">
    <property type="entry name" value="Ribosomal_bS21_sf"/>
</dbReference>
<evidence type="ECO:0000256" key="5">
    <source>
        <dbReference type="HAMAP-Rule" id="MF_00358"/>
    </source>
</evidence>
<name>A0A7C3AMP7_9BACT</name>
<dbReference type="GO" id="GO:1990904">
    <property type="term" value="C:ribonucleoprotein complex"/>
    <property type="evidence" value="ECO:0007669"/>
    <property type="project" value="UniProtKB-KW"/>
</dbReference>
<protein>
    <recommendedName>
        <fullName evidence="4 5">Small ribosomal subunit protein bS21</fullName>
    </recommendedName>
</protein>
<accession>A0A7C3AMP7</accession>
<sequence>MHVVRREGESFEDFFARYKRGMNRSGILKDVKRHRFYLSPSESRRLKERQAARRRRRRTRR</sequence>
<proteinExistence type="inferred from homology"/>
<dbReference type="Pfam" id="PF01165">
    <property type="entry name" value="Ribosomal_S21"/>
    <property type="match status" value="1"/>
</dbReference>
<evidence type="ECO:0000256" key="7">
    <source>
        <dbReference type="SAM" id="MobiDB-lite"/>
    </source>
</evidence>
<evidence type="ECO:0000256" key="1">
    <source>
        <dbReference type="ARBA" id="ARBA00006640"/>
    </source>
</evidence>
<comment type="caution">
    <text evidence="8">The sequence shown here is derived from an EMBL/GenBank/DDBJ whole genome shotgun (WGS) entry which is preliminary data.</text>
</comment>
<dbReference type="PRINTS" id="PR00976">
    <property type="entry name" value="RIBOSOMALS21"/>
</dbReference>
<organism evidence="8">
    <name type="scientific">Thermorudis sp</name>
    <dbReference type="NCBI Taxonomy" id="1969470"/>
    <lineage>
        <taxon>Bacteria</taxon>
        <taxon>Pseudomonadati</taxon>
        <taxon>Thermomicrobiota</taxon>
        <taxon>Thermomicrobia</taxon>
        <taxon>Thermomicrobia incertae sedis</taxon>
        <taxon>Thermorudis</taxon>
    </lineage>
</organism>
<feature type="compositionally biased region" description="Basic and acidic residues" evidence="7">
    <location>
        <begin position="42"/>
        <end position="51"/>
    </location>
</feature>
<keyword evidence="3 5" id="KW-0687">Ribonucleoprotein</keyword>
<dbReference type="AlphaFoldDB" id="A0A7C3AMP7"/>
<gene>
    <name evidence="5" type="primary">rpsU</name>
    <name evidence="8" type="ORF">ENP13_05385</name>
</gene>
<comment type="similarity">
    <text evidence="1 5 6">Belongs to the bacterial ribosomal protein bS21 family.</text>
</comment>
<dbReference type="Gene3D" id="1.20.5.1150">
    <property type="entry name" value="Ribosomal protein S8"/>
    <property type="match status" value="1"/>
</dbReference>
<feature type="region of interest" description="Disordered" evidence="7">
    <location>
        <begin position="40"/>
        <end position="61"/>
    </location>
</feature>